<feature type="region of interest" description="Disordered" evidence="3">
    <location>
        <begin position="1"/>
        <end position="52"/>
    </location>
</feature>
<proteinExistence type="predicted"/>
<dbReference type="SMART" id="SM00612">
    <property type="entry name" value="Kelch"/>
    <property type="match status" value="3"/>
</dbReference>
<dbReference type="AlphaFoldDB" id="A0A1C3NWU3"/>
<dbReference type="InterPro" id="IPR015915">
    <property type="entry name" value="Kelch-typ_b-propeller"/>
</dbReference>
<dbReference type="InterPro" id="IPR011043">
    <property type="entry name" value="Gal_Oxase/kelch_b-propeller"/>
</dbReference>
<keyword evidence="2" id="KW-0677">Repeat</keyword>
<evidence type="ECO:0000256" key="2">
    <source>
        <dbReference type="ARBA" id="ARBA00022737"/>
    </source>
</evidence>
<evidence type="ECO:0000313" key="4">
    <source>
        <dbReference type="EMBL" id="SBW21623.1"/>
    </source>
</evidence>
<evidence type="ECO:0000256" key="1">
    <source>
        <dbReference type="ARBA" id="ARBA00022441"/>
    </source>
</evidence>
<dbReference type="Proteomes" id="UP000199013">
    <property type="component" value="Unassembled WGS sequence"/>
</dbReference>
<dbReference type="SUPFAM" id="SSF50965">
    <property type="entry name" value="Galactose oxidase, central domain"/>
    <property type="match status" value="1"/>
</dbReference>
<sequence>MLAAGCGSGGPPAGRTDTGGPSTPAASTVASPAKPSTSTGGNVPPATGLTSQITGWRLPGPLSRAQAVASGGRLLLLAGLVPGDRSSGQILAVDPAHGTVTPVGTLQVPVHDTAAAVLGPDVLLFAGGNSTEVSVVQTFPATDASPGPSGRSRTIGNLPQPRSDLEAADADGKIFLLGGYDGTRTRAEVLATTDGRSFTTAGTLPHPVRYGAAITIGNPGAQQVLLFGGQNGGVATDAIQRLDPATGTVSVVGWLPAPLSEAMAFALGGSVWIAGGTSGGKASDLILRYDPATGQAVPAGQLPYPVADAAVTVLDGTAYLLGGENIKDLDTVVTLVPRQPRQPR</sequence>
<evidence type="ECO:0000256" key="3">
    <source>
        <dbReference type="SAM" id="MobiDB-lite"/>
    </source>
</evidence>
<feature type="region of interest" description="Disordered" evidence="3">
    <location>
        <begin position="140"/>
        <end position="162"/>
    </location>
</feature>
<feature type="compositionally biased region" description="Low complexity" evidence="3">
    <location>
        <begin position="21"/>
        <end position="39"/>
    </location>
</feature>
<organism evidence="4 5">
    <name type="scientific">Candidatus Protofrankia californiensis</name>
    <dbReference type="NCBI Taxonomy" id="1839754"/>
    <lineage>
        <taxon>Bacteria</taxon>
        <taxon>Bacillati</taxon>
        <taxon>Actinomycetota</taxon>
        <taxon>Actinomycetes</taxon>
        <taxon>Frankiales</taxon>
        <taxon>Frankiaceae</taxon>
        <taxon>Protofrankia</taxon>
    </lineage>
</organism>
<evidence type="ECO:0008006" key="6">
    <source>
        <dbReference type="Google" id="ProtNLM"/>
    </source>
</evidence>
<dbReference type="Gene3D" id="2.120.10.80">
    <property type="entry name" value="Kelch-type beta propeller"/>
    <property type="match status" value="2"/>
</dbReference>
<accession>A0A1C3NWU3</accession>
<keyword evidence="1" id="KW-0880">Kelch repeat</keyword>
<reference evidence="5" key="1">
    <citation type="submission" date="2016-02" db="EMBL/GenBank/DDBJ databases">
        <authorList>
            <person name="Wibberg D."/>
        </authorList>
    </citation>
    <scope>NUCLEOTIDE SEQUENCE [LARGE SCALE GENOMIC DNA]</scope>
</reference>
<evidence type="ECO:0000313" key="5">
    <source>
        <dbReference type="Proteomes" id="UP000199013"/>
    </source>
</evidence>
<dbReference type="PANTHER" id="PTHR45632">
    <property type="entry name" value="LD33804P"/>
    <property type="match status" value="1"/>
</dbReference>
<feature type="compositionally biased region" description="Gly residues" evidence="3">
    <location>
        <begin position="1"/>
        <end position="12"/>
    </location>
</feature>
<dbReference type="InterPro" id="IPR006652">
    <property type="entry name" value="Kelch_1"/>
</dbReference>
<protein>
    <recommendedName>
        <fullName evidence="6">Kelch repeat-containing protein</fullName>
    </recommendedName>
</protein>
<keyword evidence="5" id="KW-1185">Reference proteome</keyword>
<name>A0A1C3NWU3_9ACTN</name>
<dbReference type="PANTHER" id="PTHR45632:SF3">
    <property type="entry name" value="KELCH-LIKE PROTEIN 32"/>
    <property type="match status" value="1"/>
</dbReference>
<dbReference type="EMBL" id="FLUV01000866">
    <property type="protein sequence ID" value="SBW21623.1"/>
    <property type="molecule type" value="Genomic_DNA"/>
</dbReference>
<gene>
    <name evidence="4" type="ORF">FDG2_2068</name>
</gene>